<dbReference type="Pfam" id="PF12092">
    <property type="entry name" value="DUF3568"/>
    <property type="match status" value="1"/>
</dbReference>
<feature type="chain" id="PRO_5009614055" description="Lipoprotein" evidence="1">
    <location>
        <begin position="26"/>
        <end position="134"/>
    </location>
</feature>
<feature type="signal peptide" evidence="1">
    <location>
        <begin position="1"/>
        <end position="25"/>
    </location>
</feature>
<reference evidence="3" key="1">
    <citation type="submission" date="2014-10" db="EMBL/GenBank/DDBJ databases">
        <authorList>
            <person name="Kuske C.R."/>
            <person name="Challacombe J.F."/>
            <person name="Daligault H.E."/>
            <person name="Davenport K.W."/>
            <person name="Johnson S.L."/>
            <person name="Siddaramappa S."/>
            <person name="Petersen J.M."/>
        </authorList>
    </citation>
    <scope>NUCLEOTIDE SEQUENCE [LARGE SCALE GENOMIC DNA]</scope>
    <source>
        <strain evidence="3">CA97-1460</strain>
    </source>
</reference>
<evidence type="ECO:0000313" key="2">
    <source>
        <dbReference type="EMBL" id="APC97331.1"/>
    </source>
</evidence>
<evidence type="ECO:0000256" key="1">
    <source>
        <dbReference type="SAM" id="SignalP"/>
    </source>
</evidence>
<dbReference type="Proteomes" id="UP000182521">
    <property type="component" value="Chromosome"/>
</dbReference>
<keyword evidence="3" id="KW-1185">Reference proteome</keyword>
<proteinExistence type="predicted"/>
<evidence type="ECO:0000313" key="3">
    <source>
        <dbReference type="Proteomes" id="UP000182521"/>
    </source>
</evidence>
<dbReference type="RefSeq" id="WP_071663448.1">
    <property type="nucleotide sequence ID" value="NZ_CP009654.1"/>
</dbReference>
<dbReference type="InterPro" id="IPR021952">
    <property type="entry name" value="Flpp3-like"/>
</dbReference>
<dbReference type="KEGG" id="frc:KX01_460"/>
<accession>A0A1J0KUG2</accession>
<keyword evidence="1" id="KW-0732">Signal</keyword>
<sequence length="134" mass="14324">MKLSKFIYVGFIAISVLFLSGCIAAAVTGDGTKAYLDGTYTMNMNGSVKQVYGAALKAVKSNDSYVLVSKSLMDSNAEIIGATKLDSTDFYVDIEKLDSSASKVSIKFGHFGDQAQSSTLMDEIQKNVVSVLKP</sequence>
<organism evidence="2 3">
    <name type="scientific">Francisella frigiditurris</name>
    <dbReference type="NCBI Taxonomy" id="1542390"/>
    <lineage>
        <taxon>Bacteria</taxon>
        <taxon>Pseudomonadati</taxon>
        <taxon>Pseudomonadota</taxon>
        <taxon>Gammaproteobacteria</taxon>
        <taxon>Thiotrichales</taxon>
        <taxon>Francisellaceae</taxon>
        <taxon>Francisella</taxon>
    </lineage>
</organism>
<name>A0A1J0KUG2_9GAMM</name>
<gene>
    <name evidence="2" type="ORF">KX01_460</name>
</gene>
<dbReference type="STRING" id="1542390.KX01_460"/>
<protein>
    <recommendedName>
        <fullName evidence="4">Lipoprotein</fullName>
    </recommendedName>
</protein>
<dbReference type="PROSITE" id="PS51257">
    <property type="entry name" value="PROKAR_LIPOPROTEIN"/>
    <property type="match status" value="1"/>
</dbReference>
<evidence type="ECO:0008006" key="4">
    <source>
        <dbReference type="Google" id="ProtNLM"/>
    </source>
</evidence>
<dbReference type="OrthoDB" id="5604539at2"/>
<dbReference type="AlphaFoldDB" id="A0A1J0KUG2"/>
<dbReference type="EMBL" id="CP009654">
    <property type="protein sequence ID" value="APC97331.1"/>
    <property type="molecule type" value="Genomic_DNA"/>
</dbReference>